<dbReference type="OrthoDB" id="420651at2"/>
<dbReference type="SMART" id="SM00849">
    <property type="entry name" value="Lactamase_B"/>
    <property type="match status" value="1"/>
</dbReference>
<organism evidence="4 5">
    <name type="scientific">Arenimonas malthae CC-JY-1</name>
    <dbReference type="NCBI Taxonomy" id="1384054"/>
    <lineage>
        <taxon>Bacteria</taxon>
        <taxon>Pseudomonadati</taxon>
        <taxon>Pseudomonadota</taxon>
        <taxon>Gammaproteobacteria</taxon>
        <taxon>Lysobacterales</taxon>
        <taxon>Lysobacteraceae</taxon>
        <taxon>Arenimonas</taxon>
    </lineage>
</organism>
<reference evidence="4 5" key="1">
    <citation type="submission" date="2013-09" db="EMBL/GenBank/DDBJ databases">
        <title>Genome sequencing of Arenimonas malthae.</title>
        <authorList>
            <person name="Chen F."/>
            <person name="Wang G."/>
        </authorList>
    </citation>
    <scope>NUCLEOTIDE SEQUENCE [LARGE SCALE GENOMIC DNA]</scope>
    <source>
        <strain evidence="4 5">CC-JY-1</strain>
    </source>
</reference>
<dbReference type="InterPro" id="IPR050855">
    <property type="entry name" value="NDM-1-like"/>
</dbReference>
<dbReference type="PROSITE" id="PS51257">
    <property type="entry name" value="PROKAR_LIPOPROTEIN"/>
    <property type="match status" value="1"/>
</dbReference>
<proteinExistence type="inferred from homology"/>
<name>A0A091B908_9GAMM</name>
<dbReference type="eggNOG" id="COG0491">
    <property type="taxonomic scope" value="Bacteria"/>
</dbReference>
<dbReference type="AlphaFoldDB" id="A0A091B908"/>
<protein>
    <recommendedName>
        <fullName evidence="3">Metallo-beta-lactamase domain-containing protein</fullName>
    </recommendedName>
</protein>
<dbReference type="RefSeq" id="WP_043803424.1">
    <property type="nucleotide sequence ID" value="NZ_AVCH01000162.1"/>
</dbReference>
<dbReference type="CDD" id="cd16282">
    <property type="entry name" value="metallo-hydrolase-like_MBL-fold"/>
    <property type="match status" value="1"/>
</dbReference>
<dbReference type="STRING" id="1384054.N790_07845"/>
<accession>A0A091B908</accession>
<evidence type="ECO:0000256" key="2">
    <source>
        <dbReference type="SAM" id="SignalP"/>
    </source>
</evidence>
<feature type="signal peptide" evidence="2">
    <location>
        <begin position="1"/>
        <end position="30"/>
    </location>
</feature>
<dbReference type="PANTHER" id="PTHR42951:SF4">
    <property type="entry name" value="ACYL-COENZYME A THIOESTERASE MBLAC2"/>
    <property type="match status" value="1"/>
</dbReference>
<evidence type="ECO:0000259" key="3">
    <source>
        <dbReference type="SMART" id="SM00849"/>
    </source>
</evidence>
<dbReference type="SUPFAM" id="SSF56281">
    <property type="entry name" value="Metallo-hydrolase/oxidoreductase"/>
    <property type="match status" value="1"/>
</dbReference>
<feature type="chain" id="PRO_5001870945" description="Metallo-beta-lactamase domain-containing protein" evidence="2">
    <location>
        <begin position="31"/>
        <end position="327"/>
    </location>
</feature>
<sequence>MNPTRARLSLSLLGAALALATGCASTPVAALEAVRVGEHSWYFHGDAGVASQANRGYTSNAGFVVTDEGVVVVDTLGTPALAREMLAAIRAVTNQPVRRVVVTHYHADHVYGLQVFQAEGAEIWARSEGRLYLASDLAGERLAQRRVELAPWVDETTRVLPADRWIEFKDTESEDFSLGGIDFRLVTGGHAHAPDDLMLLVENDDVLFAGDLYFSGRLPFVVDGNTRGWLAAIERMQAAGARVVVPGHGEASENVAADLALTGGYLRFLRSELGRAVEEMIPFDEAYERIDWSDYANLPTFEAANRRNAYTVYLELEAEALGSADGG</sequence>
<evidence type="ECO:0000313" key="5">
    <source>
        <dbReference type="Proteomes" id="UP000029392"/>
    </source>
</evidence>
<keyword evidence="5" id="KW-1185">Reference proteome</keyword>
<gene>
    <name evidence="4" type="ORF">N790_07845</name>
</gene>
<dbReference type="Pfam" id="PF00753">
    <property type="entry name" value="Lactamase_B"/>
    <property type="match status" value="1"/>
</dbReference>
<comment type="similarity">
    <text evidence="1">Belongs to the metallo-beta-lactamase superfamily. Class-B beta-lactamase family.</text>
</comment>
<dbReference type="Gene3D" id="3.60.15.10">
    <property type="entry name" value="Ribonuclease Z/Hydroxyacylglutathione hydrolase-like"/>
    <property type="match status" value="1"/>
</dbReference>
<feature type="domain" description="Metallo-beta-lactamase" evidence="3">
    <location>
        <begin position="58"/>
        <end position="248"/>
    </location>
</feature>
<evidence type="ECO:0000313" key="4">
    <source>
        <dbReference type="EMBL" id="KFN47329.1"/>
    </source>
</evidence>
<evidence type="ECO:0000256" key="1">
    <source>
        <dbReference type="ARBA" id="ARBA00005250"/>
    </source>
</evidence>
<dbReference type="InterPro" id="IPR001279">
    <property type="entry name" value="Metallo-B-lactamas"/>
</dbReference>
<dbReference type="Proteomes" id="UP000029392">
    <property type="component" value="Unassembled WGS sequence"/>
</dbReference>
<dbReference type="GO" id="GO:0017001">
    <property type="term" value="P:antibiotic catabolic process"/>
    <property type="evidence" value="ECO:0007669"/>
    <property type="project" value="UniProtKB-ARBA"/>
</dbReference>
<keyword evidence="2" id="KW-0732">Signal</keyword>
<dbReference type="InterPro" id="IPR036866">
    <property type="entry name" value="RibonucZ/Hydroxyglut_hydro"/>
</dbReference>
<comment type="caution">
    <text evidence="4">The sequence shown here is derived from an EMBL/GenBank/DDBJ whole genome shotgun (WGS) entry which is preliminary data.</text>
</comment>
<dbReference type="EMBL" id="AVCH01000162">
    <property type="protein sequence ID" value="KFN47329.1"/>
    <property type="molecule type" value="Genomic_DNA"/>
</dbReference>
<dbReference type="PATRIC" id="fig|1384054.3.peg.1634"/>
<dbReference type="PANTHER" id="PTHR42951">
    <property type="entry name" value="METALLO-BETA-LACTAMASE DOMAIN-CONTAINING"/>
    <property type="match status" value="1"/>
</dbReference>